<protein>
    <recommendedName>
        <fullName evidence="4">GNAT family N-acetyltransferase</fullName>
    </recommendedName>
</protein>
<proteinExistence type="predicted"/>
<sequence length="141" mass="14720">MARAGRPHLALLGALLASTDAAGIRTVQSGVFPESTAGLALHARAGFRVVGTREGGGRPSGRPRRDVVLLERRSPVVDWPRPPRPPRGGCPARARYTGGAKGSSPETPVRRHTGRPHTSGRPGRRAAAPRGGAVDETFGKA</sequence>
<accession>A0ABP4E3E1</accession>
<evidence type="ECO:0000313" key="3">
    <source>
        <dbReference type="Proteomes" id="UP001499987"/>
    </source>
</evidence>
<reference evidence="3" key="1">
    <citation type="journal article" date="2019" name="Int. J. Syst. Evol. Microbiol.">
        <title>The Global Catalogue of Microorganisms (GCM) 10K type strain sequencing project: providing services to taxonomists for standard genome sequencing and annotation.</title>
        <authorList>
            <consortium name="The Broad Institute Genomics Platform"/>
            <consortium name="The Broad Institute Genome Sequencing Center for Infectious Disease"/>
            <person name="Wu L."/>
            <person name="Ma J."/>
        </authorList>
    </citation>
    <scope>NUCLEOTIDE SEQUENCE [LARGE SCALE GENOMIC DNA]</scope>
    <source>
        <strain evidence="3">JCM 13002</strain>
    </source>
</reference>
<keyword evidence="3" id="KW-1185">Reference proteome</keyword>
<dbReference type="InterPro" id="IPR016181">
    <property type="entry name" value="Acyl_CoA_acyltransferase"/>
</dbReference>
<evidence type="ECO:0008006" key="4">
    <source>
        <dbReference type="Google" id="ProtNLM"/>
    </source>
</evidence>
<evidence type="ECO:0000256" key="1">
    <source>
        <dbReference type="SAM" id="MobiDB-lite"/>
    </source>
</evidence>
<dbReference type="Proteomes" id="UP001499987">
    <property type="component" value="Unassembled WGS sequence"/>
</dbReference>
<organism evidence="2 3">
    <name type="scientific">Kitasatospora arboriphila</name>
    <dbReference type="NCBI Taxonomy" id="258052"/>
    <lineage>
        <taxon>Bacteria</taxon>
        <taxon>Bacillati</taxon>
        <taxon>Actinomycetota</taxon>
        <taxon>Actinomycetes</taxon>
        <taxon>Kitasatosporales</taxon>
        <taxon>Streptomycetaceae</taxon>
        <taxon>Kitasatospora</taxon>
    </lineage>
</organism>
<evidence type="ECO:0000313" key="2">
    <source>
        <dbReference type="EMBL" id="GAA1089267.1"/>
    </source>
</evidence>
<dbReference type="EMBL" id="BAAALD010000032">
    <property type="protein sequence ID" value="GAA1089267.1"/>
    <property type="molecule type" value="Genomic_DNA"/>
</dbReference>
<name>A0ABP4E3E1_9ACTN</name>
<gene>
    <name evidence="2" type="ORF">GCM10009663_36250</name>
</gene>
<dbReference type="Gene3D" id="3.40.630.30">
    <property type="match status" value="1"/>
</dbReference>
<comment type="caution">
    <text evidence="2">The sequence shown here is derived from an EMBL/GenBank/DDBJ whole genome shotgun (WGS) entry which is preliminary data.</text>
</comment>
<feature type="region of interest" description="Disordered" evidence="1">
    <location>
        <begin position="76"/>
        <end position="141"/>
    </location>
</feature>
<dbReference type="SUPFAM" id="SSF55729">
    <property type="entry name" value="Acyl-CoA N-acyltransferases (Nat)"/>
    <property type="match status" value="1"/>
</dbReference>